<sequence length="137" mass="16015">MKKVLFILTALLVISCSPDDSPSYHYVILPVETFEVPETVQTGQIYQIKVSYKRPTTCHVFEGFYYDMYFEFRTIGVQNIVVDRNDCIDTDPDEEAIVKSFDFSPTEFAPYTYIFRFYKGKDEQGNNIFEEVEIPVE</sequence>
<comment type="caution">
    <text evidence="1">The sequence shown here is derived from an EMBL/GenBank/DDBJ whole genome shotgun (WGS) entry which is preliminary data.</text>
</comment>
<proteinExistence type="predicted"/>
<organism evidence="1 2">
    <name type="scientific">Flavobacterium orientale</name>
    <dbReference type="NCBI Taxonomy" id="1756020"/>
    <lineage>
        <taxon>Bacteria</taxon>
        <taxon>Pseudomonadati</taxon>
        <taxon>Bacteroidota</taxon>
        <taxon>Flavobacteriia</taxon>
        <taxon>Flavobacteriales</taxon>
        <taxon>Flavobacteriaceae</taxon>
        <taxon>Flavobacterium</taxon>
    </lineage>
</organism>
<name>A0A917DAK4_9FLAO</name>
<reference evidence="1" key="2">
    <citation type="submission" date="2020-09" db="EMBL/GenBank/DDBJ databases">
        <authorList>
            <person name="Sun Q."/>
            <person name="Zhou Y."/>
        </authorList>
    </citation>
    <scope>NUCLEOTIDE SEQUENCE</scope>
    <source>
        <strain evidence="1">CGMCC 1.12506</strain>
    </source>
</reference>
<dbReference type="PROSITE" id="PS51257">
    <property type="entry name" value="PROKAR_LIPOPROTEIN"/>
    <property type="match status" value="1"/>
</dbReference>
<dbReference type="Proteomes" id="UP000625735">
    <property type="component" value="Unassembled WGS sequence"/>
</dbReference>
<accession>A0A917DAK4</accession>
<dbReference type="EMBL" id="BMFG01000003">
    <property type="protein sequence ID" value="GGD23112.1"/>
    <property type="molecule type" value="Genomic_DNA"/>
</dbReference>
<reference evidence="1" key="1">
    <citation type="journal article" date="2014" name="Int. J. Syst. Evol. Microbiol.">
        <title>Complete genome sequence of Corynebacterium casei LMG S-19264T (=DSM 44701T), isolated from a smear-ripened cheese.</title>
        <authorList>
            <consortium name="US DOE Joint Genome Institute (JGI-PGF)"/>
            <person name="Walter F."/>
            <person name="Albersmeier A."/>
            <person name="Kalinowski J."/>
            <person name="Ruckert C."/>
        </authorList>
    </citation>
    <scope>NUCLEOTIDE SEQUENCE</scope>
    <source>
        <strain evidence="1">CGMCC 1.12506</strain>
    </source>
</reference>
<protein>
    <submittedName>
        <fullName evidence="1">Uncharacterized protein</fullName>
    </submittedName>
</protein>
<dbReference type="AlphaFoldDB" id="A0A917DAK4"/>
<keyword evidence="2" id="KW-1185">Reference proteome</keyword>
<evidence type="ECO:0000313" key="2">
    <source>
        <dbReference type="Proteomes" id="UP000625735"/>
    </source>
</evidence>
<dbReference type="RefSeq" id="WP_188361594.1">
    <property type="nucleotide sequence ID" value="NZ_BMFG01000003.1"/>
</dbReference>
<evidence type="ECO:0000313" key="1">
    <source>
        <dbReference type="EMBL" id="GGD23112.1"/>
    </source>
</evidence>
<gene>
    <name evidence="1" type="ORF">GCM10011343_11630</name>
</gene>